<name>A0A2H3KHA4_9CHLR</name>
<accession>A0A2H3KHA4</accession>
<reference evidence="1 2" key="1">
    <citation type="submission" date="2016-05" db="EMBL/GenBank/DDBJ databases">
        <authorList>
            <person name="Lavstsen T."/>
            <person name="Jespersen J.S."/>
        </authorList>
    </citation>
    <scope>NUCLEOTIDE SEQUENCE [LARGE SCALE GENOMIC DNA]</scope>
    <source>
        <strain evidence="1 2">B7-9</strain>
    </source>
</reference>
<dbReference type="EMBL" id="LYXE01000160">
    <property type="protein sequence ID" value="PDV97144.1"/>
    <property type="molecule type" value="Genomic_DNA"/>
</dbReference>
<dbReference type="AlphaFoldDB" id="A0A2H3KHA4"/>
<dbReference type="RefSeq" id="WP_245860752.1">
    <property type="nucleotide sequence ID" value="NZ_LYXE01000160.1"/>
</dbReference>
<protein>
    <submittedName>
        <fullName evidence="1">Uncharacterized protein</fullName>
    </submittedName>
</protein>
<comment type="caution">
    <text evidence="1">The sequence shown here is derived from an EMBL/GenBank/DDBJ whole genome shotgun (WGS) entry which is preliminary data.</text>
</comment>
<evidence type="ECO:0000313" key="2">
    <source>
        <dbReference type="Proteomes" id="UP000220922"/>
    </source>
</evidence>
<gene>
    <name evidence="1" type="ORF">A9Q02_22560</name>
</gene>
<organism evidence="1 2">
    <name type="scientific">Candidatus Chloroploca asiatica</name>
    <dbReference type="NCBI Taxonomy" id="1506545"/>
    <lineage>
        <taxon>Bacteria</taxon>
        <taxon>Bacillati</taxon>
        <taxon>Chloroflexota</taxon>
        <taxon>Chloroflexia</taxon>
        <taxon>Chloroflexales</taxon>
        <taxon>Chloroflexineae</taxon>
        <taxon>Oscillochloridaceae</taxon>
        <taxon>Candidatus Chloroploca</taxon>
    </lineage>
</organism>
<sequence length="84" mass="9630">MNNDDEMQPEYDFSKGVRGKHYRAYQRGYKVMIHKTDGTTEERDYTLPAGAVILDPDVQAYFHDSEAVNTALRGLIKLIPHRSS</sequence>
<evidence type="ECO:0000313" key="1">
    <source>
        <dbReference type="EMBL" id="PDV97144.1"/>
    </source>
</evidence>
<proteinExistence type="predicted"/>
<keyword evidence="2" id="KW-1185">Reference proteome</keyword>
<dbReference type="Proteomes" id="UP000220922">
    <property type="component" value="Unassembled WGS sequence"/>
</dbReference>